<reference evidence="1 2" key="1">
    <citation type="submission" date="2024-01" db="EMBL/GenBank/DDBJ databases">
        <title>Genome assemblies of Stephania.</title>
        <authorList>
            <person name="Yang L."/>
        </authorList>
    </citation>
    <scope>NUCLEOTIDE SEQUENCE [LARGE SCALE GENOMIC DNA]</scope>
    <source>
        <strain evidence="1">QJT</strain>
        <tissue evidence="1">Leaf</tissue>
    </source>
</reference>
<organism evidence="1 2">
    <name type="scientific">Stephania japonica</name>
    <dbReference type="NCBI Taxonomy" id="461633"/>
    <lineage>
        <taxon>Eukaryota</taxon>
        <taxon>Viridiplantae</taxon>
        <taxon>Streptophyta</taxon>
        <taxon>Embryophyta</taxon>
        <taxon>Tracheophyta</taxon>
        <taxon>Spermatophyta</taxon>
        <taxon>Magnoliopsida</taxon>
        <taxon>Ranunculales</taxon>
        <taxon>Menispermaceae</taxon>
        <taxon>Menispermoideae</taxon>
        <taxon>Cissampelideae</taxon>
        <taxon>Stephania</taxon>
    </lineage>
</organism>
<gene>
    <name evidence="1" type="ORF">Sjap_007336</name>
</gene>
<comment type="caution">
    <text evidence="1">The sequence shown here is derived from an EMBL/GenBank/DDBJ whole genome shotgun (WGS) entry which is preliminary data.</text>
</comment>
<proteinExistence type="predicted"/>
<sequence length="103" mass="11859">MMVAASHENMIPVARVIFTCLAGYCGFHDYCVDFSWEFTHWARCCMCWATERRSWYEKEQGKGGARRLSLRPLLLTARVLTTIATEVHLGRLHQRLVGIDKLA</sequence>
<dbReference type="Proteomes" id="UP001417504">
    <property type="component" value="Unassembled WGS sequence"/>
</dbReference>
<evidence type="ECO:0000313" key="2">
    <source>
        <dbReference type="Proteomes" id="UP001417504"/>
    </source>
</evidence>
<evidence type="ECO:0000313" key="1">
    <source>
        <dbReference type="EMBL" id="KAK9136742.1"/>
    </source>
</evidence>
<accession>A0AAP0JPU0</accession>
<dbReference type="AlphaFoldDB" id="A0AAP0JPU0"/>
<name>A0AAP0JPU0_9MAGN</name>
<dbReference type="EMBL" id="JBBNAE010000003">
    <property type="protein sequence ID" value="KAK9136742.1"/>
    <property type="molecule type" value="Genomic_DNA"/>
</dbReference>
<keyword evidence="2" id="KW-1185">Reference proteome</keyword>
<protein>
    <submittedName>
        <fullName evidence="1">Uncharacterized protein</fullName>
    </submittedName>
</protein>